<feature type="domain" description="DUF6894" evidence="1">
    <location>
        <begin position="8"/>
        <end position="78"/>
    </location>
</feature>
<protein>
    <recommendedName>
        <fullName evidence="1">DUF6894 domain-containing protein</fullName>
    </recommendedName>
</protein>
<dbReference type="InterPro" id="IPR054189">
    <property type="entry name" value="DUF6894"/>
</dbReference>
<dbReference type="KEGG" id="mee:DA075_07545"/>
<gene>
    <name evidence="2" type="ORF">DA075_07545</name>
</gene>
<evidence type="ECO:0000313" key="3">
    <source>
        <dbReference type="Proteomes" id="UP000244755"/>
    </source>
</evidence>
<keyword evidence="3" id="KW-1185">Reference proteome</keyword>
<dbReference type="Pfam" id="PF21834">
    <property type="entry name" value="DUF6894"/>
    <property type="match status" value="1"/>
</dbReference>
<evidence type="ECO:0000259" key="1">
    <source>
        <dbReference type="Pfam" id="PF21834"/>
    </source>
</evidence>
<organism evidence="2 3">
    <name type="scientific">Methylobacterium currus</name>
    <dbReference type="NCBI Taxonomy" id="2051553"/>
    <lineage>
        <taxon>Bacteria</taxon>
        <taxon>Pseudomonadati</taxon>
        <taxon>Pseudomonadota</taxon>
        <taxon>Alphaproteobacteria</taxon>
        <taxon>Hyphomicrobiales</taxon>
        <taxon>Methylobacteriaceae</taxon>
        <taxon>Methylobacterium</taxon>
    </lineage>
</organism>
<sequence>MVESRMPRYFFDLDDGRHFFRDEAGTDCGDTHAIRAEVARTLAAIARDNIAIAPLANAEDPDRQALTASVRNAGNLVV</sequence>
<accession>A0A2R4WTA1</accession>
<dbReference type="Proteomes" id="UP000244755">
    <property type="component" value="Chromosome 1"/>
</dbReference>
<name>A0A2R4WTA1_9HYPH</name>
<reference evidence="2 3" key="1">
    <citation type="submission" date="2018-04" db="EMBL/GenBank/DDBJ databases">
        <title>Methylobacterium sp. PR1016A genome.</title>
        <authorList>
            <person name="Park W."/>
        </authorList>
    </citation>
    <scope>NUCLEOTIDE SEQUENCE [LARGE SCALE GENOMIC DNA]</scope>
    <source>
        <strain evidence="2 3">PR1016A</strain>
    </source>
</reference>
<evidence type="ECO:0000313" key="2">
    <source>
        <dbReference type="EMBL" id="AWB24754.1"/>
    </source>
</evidence>
<dbReference type="EMBL" id="CP028843">
    <property type="protein sequence ID" value="AWB24754.1"/>
    <property type="molecule type" value="Genomic_DNA"/>
</dbReference>
<proteinExistence type="predicted"/>
<dbReference type="OrthoDB" id="8242967at2"/>
<dbReference type="AlphaFoldDB" id="A0A2R4WTA1"/>